<dbReference type="OrthoDB" id="6129702at2759"/>
<evidence type="ECO:0000256" key="3">
    <source>
        <dbReference type="ARBA" id="ARBA00023038"/>
    </source>
</evidence>
<dbReference type="PROSITE" id="PS50023">
    <property type="entry name" value="LIM_DOMAIN_2"/>
    <property type="match status" value="1"/>
</dbReference>
<evidence type="ECO:0000256" key="5">
    <source>
        <dbReference type="SAM" id="MobiDB-lite"/>
    </source>
</evidence>
<keyword evidence="1 4" id="KW-0479">Metal-binding</keyword>
<dbReference type="GO" id="GO:0051015">
    <property type="term" value="F:actin filament binding"/>
    <property type="evidence" value="ECO:0007669"/>
    <property type="project" value="UniProtKB-ARBA"/>
</dbReference>
<dbReference type="GO" id="GO:0046872">
    <property type="term" value="F:metal ion binding"/>
    <property type="evidence" value="ECO:0007669"/>
    <property type="project" value="UniProtKB-KW"/>
</dbReference>
<dbReference type="GO" id="GO:0003677">
    <property type="term" value="F:DNA binding"/>
    <property type="evidence" value="ECO:0007669"/>
    <property type="project" value="InterPro"/>
</dbReference>
<dbReference type="GO" id="GO:0006275">
    <property type="term" value="P:regulation of DNA replication"/>
    <property type="evidence" value="ECO:0007669"/>
    <property type="project" value="InterPro"/>
</dbReference>
<dbReference type="PANTHER" id="PTHR24206">
    <property type="entry name" value="OS06G0237300 PROTEIN"/>
    <property type="match status" value="1"/>
</dbReference>
<sequence>MEGESFHKSCFKCAHGGCPLTHSSYAALNGVLYCKHHFAQLFMEKGNYSHVLEAATHKKSAVAPVEPEADEVDVPKSEPEETQEKTDEECHGAAPAHKREATVFCNLETEYLQASDIDRTNVALLRFHLGFFDCYVVNMKAMAGVGIIALGSILATTDDEDSITVRADCLSNVIDFTFEDVGQFPLLCSWCIEWCIMC</sequence>
<dbReference type="InterPro" id="IPR001781">
    <property type="entry name" value="Znf_LIM"/>
</dbReference>
<reference evidence="7" key="1">
    <citation type="journal article" date="2019" name="Genome Biol. Evol.">
        <title>The Rhododendron genome and chromosomal organization provide insight into shared whole-genome duplications across the heath family (Ericaceae).</title>
        <authorList>
            <person name="Soza V.L."/>
            <person name="Lindsley D."/>
            <person name="Waalkes A."/>
            <person name="Ramage E."/>
            <person name="Patwardhan R.P."/>
            <person name="Burton J.N."/>
            <person name="Adey A."/>
            <person name="Kumar A."/>
            <person name="Qiu R."/>
            <person name="Shendure J."/>
            <person name="Hall B."/>
        </authorList>
    </citation>
    <scope>NUCLEOTIDE SEQUENCE</scope>
    <source>
        <strain evidence="7">RSF 1966-606</strain>
    </source>
</reference>
<feature type="region of interest" description="Disordered" evidence="5">
    <location>
        <begin position="59"/>
        <end position="92"/>
    </location>
</feature>
<feature type="compositionally biased region" description="Basic and acidic residues" evidence="5">
    <location>
        <begin position="73"/>
        <end position="92"/>
    </location>
</feature>
<evidence type="ECO:0000256" key="4">
    <source>
        <dbReference type="PROSITE-ProRule" id="PRU00125"/>
    </source>
</evidence>
<evidence type="ECO:0000313" key="7">
    <source>
        <dbReference type="EMBL" id="KAE9445026.1"/>
    </source>
</evidence>
<protein>
    <recommendedName>
        <fullName evidence="6">LIM zinc-binding domain-containing protein</fullName>
    </recommendedName>
</protein>
<name>A0A6A4K5S9_9ERIC</name>
<accession>A0A6A4K5S9</accession>
<comment type="caution">
    <text evidence="7">The sequence shown here is derived from an EMBL/GenBank/DDBJ whole genome shotgun (WGS) entry which is preliminary data.</text>
</comment>
<dbReference type="Pfam" id="PF00705">
    <property type="entry name" value="PCNA_N"/>
    <property type="match status" value="1"/>
</dbReference>
<dbReference type="SUPFAM" id="SSF57716">
    <property type="entry name" value="Glucocorticoid receptor-like (DNA-binding domain)"/>
    <property type="match status" value="1"/>
</dbReference>
<dbReference type="Gene3D" id="2.10.110.10">
    <property type="entry name" value="Cysteine Rich Protein"/>
    <property type="match status" value="1"/>
</dbReference>
<feature type="domain" description="LIM zinc-binding" evidence="6">
    <location>
        <begin position="1"/>
        <end position="44"/>
    </location>
</feature>
<keyword evidence="3 4" id="KW-0440">LIM domain</keyword>
<feature type="non-terminal residue" evidence="7">
    <location>
        <position position="1"/>
    </location>
</feature>
<evidence type="ECO:0000256" key="2">
    <source>
        <dbReference type="ARBA" id="ARBA00022833"/>
    </source>
</evidence>
<proteinExistence type="predicted"/>
<organism evidence="7">
    <name type="scientific">Rhododendron williamsianum</name>
    <dbReference type="NCBI Taxonomy" id="262921"/>
    <lineage>
        <taxon>Eukaryota</taxon>
        <taxon>Viridiplantae</taxon>
        <taxon>Streptophyta</taxon>
        <taxon>Embryophyta</taxon>
        <taxon>Tracheophyta</taxon>
        <taxon>Spermatophyta</taxon>
        <taxon>Magnoliopsida</taxon>
        <taxon>eudicotyledons</taxon>
        <taxon>Gunneridae</taxon>
        <taxon>Pentapetalae</taxon>
        <taxon>asterids</taxon>
        <taxon>Ericales</taxon>
        <taxon>Ericaceae</taxon>
        <taxon>Ericoideae</taxon>
        <taxon>Rhodoreae</taxon>
        <taxon>Rhododendron</taxon>
    </lineage>
</organism>
<dbReference type="EMBL" id="QEFC01004620">
    <property type="protein sequence ID" value="KAE9445026.1"/>
    <property type="molecule type" value="Genomic_DNA"/>
</dbReference>
<evidence type="ECO:0000259" key="6">
    <source>
        <dbReference type="PROSITE" id="PS50023"/>
    </source>
</evidence>
<evidence type="ECO:0000256" key="1">
    <source>
        <dbReference type="ARBA" id="ARBA00022723"/>
    </source>
</evidence>
<gene>
    <name evidence="7" type="ORF">C3L33_23076</name>
</gene>
<dbReference type="InterPro" id="IPR022648">
    <property type="entry name" value="Pr_cel_nuc_antig_N"/>
</dbReference>
<keyword evidence="2 4" id="KW-0862">Zinc</keyword>
<dbReference type="AlphaFoldDB" id="A0A6A4K5S9"/>
<dbReference type="Pfam" id="PF00412">
    <property type="entry name" value="LIM"/>
    <property type="match status" value="1"/>
</dbReference>
<dbReference type="GO" id="GO:0051017">
    <property type="term" value="P:actin filament bundle assembly"/>
    <property type="evidence" value="ECO:0007669"/>
    <property type="project" value="UniProtKB-ARBA"/>
</dbReference>